<evidence type="ECO:0000259" key="2">
    <source>
        <dbReference type="PROSITE" id="PS50003"/>
    </source>
</evidence>
<evidence type="ECO:0000256" key="1">
    <source>
        <dbReference type="SAM" id="MobiDB-lite"/>
    </source>
</evidence>
<accession>A0AAV2LFR2</accession>
<evidence type="ECO:0000313" key="3">
    <source>
        <dbReference type="EMBL" id="CAL1600336.1"/>
    </source>
</evidence>
<reference evidence="3 4" key="1">
    <citation type="submission" date="2024-04" db="EMBL/GenBank/DDBJ databases">
        <authorList>
            <person name="Waldvogel A.-M."/>
            <person name="Schoenle A."/>
        </authorList>
    </citation>
    <scope>NUCLEOTIDE SEQUENCE [LARGE SCALE GENOMIC DNA]</scope>
</reference>
<keyword evidence="4" id="KW-1185">Reference proteome</keyword>
<dbReference type="InterPro" id="IPR042986">
    <property type="entry name" value="PLEKHS1"/>
</dbReference>
<dbReference type="PANTHER" id="PTHR47014:SF1">
    <property type="entry name" value="PLECKSTRIN HOMOLOGY DOMAIN-CONTAINING FAMILY S MEMBER 1"/>
    <property type="match status" value="1"/>
</dbReference>
<organism evidence="3 4">
    <name type="scientific">Knipowitschia caucasica</name>
    <name type="common">Caucasian dwarf goby</name>
    <name type="synonym">Pomatoschistus caucasicus</name>
    <dbReference type="NCBI Taxonomy" id="637954"/>
    <lineage>
        <taxon>Eukaryota</taxon>
        <taxon>Metazoa</taxon>
        <taxon>Chordata</taxon>
        <taxon>Craniata</taxon>
        <taxon>Vertebrata</taxon>
        <taxon>Euteleostomi</taxon>
        <taxon>Actinopterygii</taxon>
        <taxon>Neopterygii</taxon>
        <taxon>Teleostei</taxon>
        <taxon>Neoteleostei</taxon>
        <taxon>Acanthomorphata</taxon>
        <taxon>Gobiaria</taxon>
        <taxon>Gobiiformes</taxon>
        <taxon>Gobioidei</taxon>
        <taxon>Gobiidae</taxon>
        <taxon>Gobiinae</taxon>
        <taxon>Knipowitschia</taxon>
    </lineage>
</organism>
<sequence length="481" mass="53695">MSKSQKSIGKGAMFYKPAGEAKEIRCGYLFKSPPSRSLTTERSWKKRYFILFEINNHDHQLKYFRCPEEKDRPLGGIDLSHISLLKVSPQTHAKWSWVQKSLKCSPSCVLYLRAADRDYFLIGENSNDVDGWFNDLYKALKNKPHKFLNSEEVSNGQQVIDVITNPILRKKNPTTWNEQPELKYRSMSDPASLTKEYLIENAKMEPYPRRASEPAQPLYDYPRSYAKPIQVQYSEDPEALYENMGTGEDGCRALDKEVEAATSCLTRICEETHPDSFREGRRRLLSDCSTSSSDTGAMSPEAVSPGAMSPGAMSPGAMSPGAMSPGAVSPVPMFPVPMSPGAMSPGAVSPVPMFPVPMSPGAMSPVEMLDKQRPLEKQSSTECLDFTNLHERDIEVKQADLKKHLKLTEVDGKPSVSSWTGQPTCLFLRGDQILALNDLHIDRLQEFTLLINKSLKNEVKITLLRLPGAPQIHSVSCICSD</sequence>
<dbReference type="PANTHER" id="PTHR47014">
    <property type="entry name" value="PLECKSTRIN HOMOLOGY DOMAIN-CONTAINING FAMILY S MEMBER 1"/>
    <property type="match status" value="1"/>
</dbReference>
<dbReference type="InterPro" id="IPR011993">
    <property type="entry name" value="PH-like_dom_sf"/>
</dbReference>
<evidence type="ECO:0000313" key="4">
    <source>
        <dbReference type="Proteomes" id="UP001497482"/>
    </source>
</evidence>
<dbReference type="PROSITE" id="PS50003">
    <property type="entry name" value="PH_DOMAIN"/>
    <property type="match status" value="1"/>
</dbReference>
<dbReference type="Gene3D" id="2.30.29.30">
    <property type="entry name" value="Pleckstrin-homology domain (PH domain)/Phosphotyrosine-binding domain (PTB)"/>
    <property type="match status" value="1"/>
</dbReference>
<feature type="region of interest" description="Disordered" evidence="1">
    <location>
        <begin position="287"/>
        <end position="323"/>
    </location>
</feature>
<feature type="domain" description="PH" evidence="2">
    <location>
        <begin position="22"/>
        <end position="141"/>
    </location>
</feature>
<dbReference type="AlphaFoldDB" id="A0AAV2LFR2"/>
<dbReference type="EMBL" id="OZ035845">
    <property type="protein sequence ID" value="CAL1600336.1"/>
    <property type="molecule type" value="Genomic_DNA"/>
</dbReference>
<dbReference type="Pfam" id="PF00169">
    <property type="entry name" value="PH"/>
    <property type="match status" value="1"/>
</dbReference>
<protein>
    <recommendedName>
        <fullName evidence="2">PH domain-containing protein</fullName>
    </recommendedName>
</protein>
<name>A0AAV2LFR2_KNICA</name>
<dbReference type="Proteomes" id="UP001497482">
    <property type="component" value="Chromosome 23"/>
</dbReference>
<dbReference type="SUPFAM" id="SSF50729">
    <property type="entry name" value="PH domain-like"/>
    <property type="match status" value="1"/>
</dbReference>
<gene>
    <name evidence="3" type="ORF">KC01_LOCUS28434</name>
</gene>
<proteinExistence type="predicted"/>
<dbReference type="InterPro" id="IPR001849">
    <property type="entry name" value="PH_domain"/>
</dbReference>
<dbReference type="SMART" id="SM00233">
    <property type="entry name" value="PH"/>
    <property type="match status" value="1"/>
</dbReference>